<keyword evidence="1" id="KW-0812">Transmembrane</keyword>
<reference evidence="2 3" key="1">
    <citation type="submission" date="2017-09" db="EMBL/GenBank/DDBJ databases">
        <authorList>
            <consortium name="International Durum Wheat Genome Sequencing Consortium (IDWGSC)"/>
            <person name="Milanesi L."/>
        </authorList>
    </citation>
    <scope>NUCLEOTIDE SEQUENCE [LARGE SCALE GENOMIC DNA]</scope>
    <source>
        <strain evidence="3">cv. Svevo</strain>
    </source>
</reference>
<evidence type="ECO:0000313" key="3">
    <source>
        <dbReference type="Proteomes" id="UP000324705"/>
    </source>
</evidence>
<dbReference type="Gene3D" id="1.20.1250.20">
    <property type="entry name" value="MFS general substrate transporter like domains"/>
    <property type="match status" value="1"/>
</dbReference>
<accession>A0A9R0R4C6</accession>
<sequence length="70" mass="7746">MQSMGTTFYTSGLGVGNFLKSLLVTFVDRATRASAGKSWIGDNLNDSHLDYYYVLLLLLSVVNMALFMCN</sequence>
<dbReference type="AlphaFoldDB" id="A0A9R0R4C6"/>
<evidence type="ECO:0000313" key="2">
    <source>
        <dbReference type="EMBL" id="VAH21566.1"/>
    </source>
</evidence>
<dbReference type="PANTHER" id="PTHR11654">
    <property type="entry name" value="OLIGOPEPTIDE TRANSPORTER-RELATED"/>
    <property type="match status" value="1"/>
</dbReference>
<proteinExistence type="predicted"/>
<evidence type="ECO:0000256" key="1">
    <source>
        <dbReference type="SAM" id="Phobius"/>
    </source>
</evidence>
<dbReference type="Proteomes" id="UP000324705">
    <property type="component" value="Chromosome 1B"/>
</dbReference>
<dbReference type="EMBL" id="LT934112">
    <property type="protein sequence ID" value="VAH21566.1"/>
    <property type="molecule type" value="Genomic_DNA"/>
</dbReference>
<feature type="transmembrane region" description="Helical" evidence="1">
    <location>
        <begin position="51"/>
        <end position="69"/>
    </location>
</feature>
<keyword evidence="1" id="KW-0472">Membrane</keyword>
<dbReference type="Gramene" id="TRITD1Bv1G192100.1">
    <property type="protein sequence ID" value="TRITD1Bv1G192100.1"/>
    <property type="gene ID" value="TRITD1Bv1G192100"/>
</dbReference>
<name>A0A9R0R4C6_TRITD</name>
<organism evidence="2 3">
    <name type="scientific">Triticum turgidum subsp. durum</name>
    <name type="common">Durum wheat</name>
    <name type="synonym">Triticum durum</name>
    <dbReference type="NCBI Taxonomy" id="4567"/>
    <lineage>
        <taxon>Eukaryota</taxon>
        <taxon>Viridiplantae</taxon>
        <taxon>Streptophyta</taxon>
        <taxon>Embryophyta</taxon>
        <taxon>Tracheophyta</taxon>
        <taxon>Spermatophyta</taxon>
        <taxon>Magnoliopsida</taxon>
        <taxon>Liliopsida</taxon>
        <taxon>Poales</taxon>
        <taxon>Poaceae</taxon>
        <taxon>BOP clade</taxon>
        <taxon>Pooideae</taxon>
        <taxon>Triticodae</taxon>
        <taxon>Triticeae</taxon>
        <taxon>Triticinae</taxon>
        <taxon>Triticum</taxon>
    </lineage>
</organism>
<keyword evidence="3" id="KW-1185">Reference proteome</keyword>
<gene>
    <name evidence="2" type="ORF">TRITD_1Bv1G192100</name>
</gene>
<keyword evidence="1" id="KW-1133">Transmembrane helix</keyword>
<dbReference type="InterPro" id="IPR036259">
    <property type="entry name" value="MFS_trans_sf"/>
</dbReference>
<protein>
    <submittedName>
        <fullName evidence="2">Uncharacterized protein</fullName>
    </submittedName>
</protein>